<evidence type="ECO:0008006" key="4">
    <source>
        <dbReference type="Google" id="ProtNLM"/>
    </source>
</evidence>
<feature type="compositionally biased region" description="Polar residues" evidence="1">
    <location>
        <begin position="14"/>
        <end position="29"/>
    </location>
</feature>
<sequence length="101" mass="10993">SLARGASRGPLSNAEDSGTLFSSSDQAKQTDAGRTEGMELQFERLTRELEAERQIVASQLERCKLGSETGSMSSIRYAVSHYRPIRPPPTPKPIPNPTPPP</sequence>
<feature type="compositionally biased region" description="Pro residues" evidence="1">
    <location>
        <begin position="85"/>
        <end position="101"/>
    </location>
</feature>
<evidence type="ECO:0000256" key="1">
    <source>
        <dbReference type="SAM" id="MobiDB-lite"/>
    </source>
</evidence>
<dbReference type="OrthoDB" id="3245100at2759"/>
<dbReference type="AlphaFoldDB" id="A0A8T2PY80"/>
<proteinExistence type="predicted"/>
<comment type="caution">
    <text evidence="2">The sequence shown here is derived from an EMBL/GenBank/DDBJ whole genome shotgun (WGS) entry which is preliminary data.</text>
</comment>
<reference evidence="2" key="1">
    <citation type="thesis" date="2021" institute="BYU ScholarsArchive" country="Provo, UT, USA">
        <title>Applications of and Algorithms for Genome Assembly and Genomic Analyses with an Emphasis on Marine Teleosts.</title>
        <authorList>
            <person name="Pickett B.D."/>
        </authorList>
    </citation>
    <scope>NUCLEOTIDE SEQUENCE</scope>
    <source>
        <strain evidence="2">HI-2016</strain>
    </source>
</reference>
<evidence type="ECO:0000313" key="2">
    <source>
        <dbReference type="EMBL" id="KAG9356136.1"/>
    </source>
</evidence>
<keyword evidence="3" id="KW-1185">Reference proteome</keyword>
<dbReference type="EMBL" id="JAFBMS010000001">
    <property type="protein sequence ID" value="KAG9356136.1"/>
    <property type="molecule type" value="Genomic_DNA"/>
</dbReference>
<feature type="non-terminal residue" evidence="2">
    <location>
        <position position="1"/>
    </location>
</feature>
<evidence type="ECO:0000313" key="3">
    <source>
        <dbReference type="Proteomes" id="UP000824540"/>
    </source>
</evidence>
<protein>
    <recommendedName>
        <fullName evidence="4">Catenin delta 2</fullName>
    </recommendedName>
</protein>
<dbReference type="Proteomes" id="UP000824540">
    <property type="component" value="Unassembled WGS sequence"/>
</dbReference>
<accession>A0A8T2PY80</accession>
<feature type="region of interest" description="Disordered" evidence="1">
    <location>
        <begin position="1"/>
        <end position="38"/>
    </location>
</feature>
<name>A0A8T2PY80_9TELE</name>
<gene>
    <name evidence="2" type="ORF">JZ751_000980</name>
</gene>
<feature type="non-terminal residue" evidence="2">
    <location>
        <position position="101"/>
    </location>
</feature>
<feature type="region of interest" description="Disordered" evidence="1">
    <location>
        <begin position="80"/>
        <end position="101"/>
    </location>
</feature>
<organism evidence="2 3">
    <name type="scientific">Albula glossodonta</name>
    <name type="common">roundjaw bonefish</name>
    <dbReference type="NCBI Taxonomy" id="121402"/>
    <lineage>
        <taxon>Eukaryota</taxon>
        <taxon>Metazoa</taxon>
        <taxon>Chordata</taxon>
        <taxon>Craniata</taxon>
        <taxon>Vertebrata</taxon>
        <taxon>Euteleostomi</taxon>
        <taxon>Actinopterygii</taxon>
        <taxon>Neopterygii</taxon>
        <taxon>Teleostei</taxon>
        <taxon>Albuliformes</taxon>
        <taxon>Albulidae</taxon>
        <taxon>Albula</taxon>
    </lineage>
</organism>